<dbReference type="PROSITE" id="PS51898">
    <property type="entry name" value="TYR_RECOMBINASE"/>
    <property type="match status" value="1"/>
</dbReference>
<dbReference type="InterPro" id="IPR044068">
    <property type="entry name" value="CB"/>
</dbReference>
<dbReference type="Proteomes" id="UP000576087">
    <property type="component" value="Unassembled WGS sequence"/>
</dbReference>
<dbReference type="EMBL" id="JACIHM010000001">
    <property type="protein sequence ID" value="MBB4445273.1"/>
    <property type="molecule type" value="Genomic_DNA"/>
</dbReference>
<dbReference type="GO" id="GO:0006310">
    <property type="term" value="P:DNA recombination"/>
    <property type="evidence" value="ECO:0007669"/>
    <property type="project" value="UniProtKB-KW"/>
</dbReference>
<accession>A0A7W6UVS4</accession>
<dbReference type="PROSITE" id="PS51900">
    <property type="entry name" value="CB"/>
    <property type="match status" value="1"/>
</dbReference>
<gene>
    <name evidence="9" type="ORF">GGE31_001056</name>
    <name evidence="8" type="ORF">GGE33_000729</name>
    <name evidence="10" type="ORF">GGE35_001055</name>
</gene>
<dbReference type="SUPFAM" id="SSF56349">
    <property type="entry name" value="DNA breaking-rejoining enzymes"/>
    <property type="match status" value="1"/>
</dbReference>
<keyword evidence="3 5" id="KW-0238">DNA-binding</keyword>
<dbReference type="Proteomes" id="UP000524535">
    <property type="component" value="Unassembled WGS sequence"/>
</dbReference>
<dbReference type="EMBL" id="JACIGY010000001">
    <property type="protein sequence ID" value="MBB4410585.1"/>
    <property type="molecule type" value="Genomic_DNA"/>
</dbReference>
<evidence type="ECO:0000313" key="10">
    <source>
        <dbReference type="EMBL" id="MBB4445273.1"/>
    </source>
</evidence>
<proteinExistence type="inferred from homology"/>
<dbReference type="GO" id="GO:0003677">
    <property type="term" value="F:DNA binding"/>
    <property type="evidence" value="ECO:0007669"/>
    <property type="project" value="UniProtKB-UniRule"/>
</dbReference>
<feature type="domain" description="Core-binding (CB)" evidence="7">
    <location>
        <begin position="78"/>
        <end position="194"/>
    </location>
</feature>
<evidence type="ECO:0000256" key="3">
    <source>
        <dbReference type="ARBA" id="ARBA00023125"/>
    </source>
</evidence>
<dbReference type="RefSeq" id="WP_183821268.1">
    <property type="nucleotide sequence ID" value="NZ_JACIGW010000001.1"/>
</dbReference>
<dbReference type="AlphaFoldDB" id="A0A7W6UVS4"/>
<protein>
    <submittedName>
        <fullName evidence="10">Integrase</fullName>
    </submittedName>
</protein>
<dbReference type="Proteomes" id="UP000520770">
    <property type="component" value="Unassembled WGS sequence"/>
</dbReference>
<dbReference type="InterPro" id="IPR011010">
    <property type="entry name" value="DNA_brk_join_enz"/>
</dbReference>
<dbReference type="Gene3D" id="1.10.443.10">
    <property type="entry name" value="Intergrase catalytic core"/>
    <property type="match status" value="1"/>
</dbReference>
<dbReference type="Pfam" id="PF00589">
    <property type="entry name" value="Phage_integrase"/>
    <property type="match status" value="1"/>
</dbReference>
<feature type="domain" description="Tyr recombinase" evidence="6">
    <location>
        <begin position="241"/>
        <end position="440"/>
    </location>
</feature>
<evidence type="ECO:0000256" key="5">
    <source>
        <dbReference type="PROSITE-ProRule" id="PRU01248"/>
    </source>
</evidence>
<keyword evidence="2" id="KW-0229">DNA integration</keyword>
<evidence type="ECO:0000313" key="13">
    <source>
        <dbReference type="Proteomes" id="UP000576087"/>
    </source>
</evidence>
<evidence type="ECO:0000313" key="8">
    <source>
        <dbReference type="EMBL" id="MBB4347021.1"/>
    </source>
</evidence>
<organism evidence="10 13">
    <name type="scientific">Aliirhizobium cellulosilyticum</name>
    <dbReference type="NCBI Taxonomy" id="393664"/>
    <lineage>
        <taxon>Bacteria</taxon>
        <taxon>Pseudomonadati</taxon>
        <taxon>Pseudomonadota</taxon>
        <taxon>Alphaproteobacteria</taxon>
        <taxon>Hyphomicrobiales</taxon>
        <taxon>Rhizobiaceae</taxon>
        <taxon>Aliirhizobium</taxon>
    </lineage>
</organism>
<evidence type="ECO:0000256" key="4">
    <source>
        <dbReference type="ARBA" id="ARBA00023172"/>
    </source>
</evidence>
<dbReference type="InterPro" id="IPR010998">
    <property type="entry name" value="Integrase_recombinase_N"/>
</dbReference>
<sequence>MSQRVDQPFRQESSGKSKEPFVLFKRDGTNWSMRYTMDGRQIRKSLGTPHEREAYRLANEIWHEQNYRLKNGLSVLQHAFADVAEEFIKLIEREAERKERSADHVTYWVPKIRRFLVGYFGTKPIDKITPPDIERYLEWRKTYWTSGPGSEIEKIRCERDDGRVFSRPAPRKVASPSTIKGEMVIIRSLLQQAVRWGYSQPIAVPAPQVHKRIDNRRPGFTAEEYEKLLTAAIARISDLQPKTKSIKAKDGRSWTMNVPPKNIMADRIRLWCYIEIMAHSGMRPTEAKNLTWANIVGFKETRDGPIKDKDVRLHVRGKGKHGTSVPLLGVIPALDMLWRLFEGERERAPNDDDAVFSDSSGQPIGSFKKSFNELLKATGLEYDYRGVRRTPYSLRHFYISQMLIKGTSIYDVALNTRTSLEMIEKHYAHVATEHIKDRLRPGQSEW</sequence>
<comment type="similarity">
    <text evidence="1">Belongs to the 'phage' integrase family.</text>
</comment>
<comment type="caution">
    <text evidence="10">The sequence shown here is derived from an EMBL/GenBank/DDBJ whole genome shotgun (WGS) entry which is preliminary data.</text>
</comment>
<dbReference type="InterPro" id="IPR013762">
    <property type="entry name" value="Integrase-like_cat_sf"/>
</dbReference>
<evidence type="ECO:0000313" key="11">
    <source>
        <dbReference type="Proteomes" id="UP000520770"/>
    </source>
</evidence>
<evidence type="ECO:0000259" key="7">
    <source>
        <dbReference type="PROSITE" id="PS51900"/>
    </source>
</evidence>
<evidence type="ECO:0000313" key="9">
    <source>
        <dbReference type="EMBL" id="MBB4410585.1"/>
    </source>
</evidence>
<dbReference type="EMBL" id="JACIGW010000001">
    <property type="protein sequence ID" value="MBB4347021.1"/>
    <property type="molecule type" value="Genomic_DNA"/>
</dbReference>
<keyword evidence="12" id="KW-1185">Reference proteome</keyword>
<evidence type="ECO:0000256" key="2">
    <source>
        <dbReference type="ARBA" id="ARBA00022908"/>
    </source>
</evidence>
<keyword evidence="4" id="KW-0233">DNA recombination</keyword>
<name>A0A7W6UVS4_9HYPH</name>
<reference evidence="11 12" key="1">
    <citation type="submission" date="2020-08" db="EMBL/GenBank/DDBJ databases">
        <title>Genomic Encyclopedia of Type Strains, Phase IV (KMG-V): Genome sequencing to study the core and pangenomes of soil and plant-associated prokaryotes.</title>
        <authorList>
            <person name="Whitman W."/>
        </authorList>
    </citation>
    <scope>NUCLEOTIDE SEQUENCE [LARGE SCALE GENOMIC DNA]</scope>
    <source>
        <strain evidence="9 12">SEMIA 444</strain>
        <strain evidence="8 11">SEMIA 448</strain>
        <strain evidence="10 13">SEMIA 452</strain>
    </source>
</reference>
<dbReference type="Gene3D" id="1.10.150.130">
    <property type="match status" value="1"/>
</dbReference>
<evidence type="ECO:0000256" key="1">
    <source>
        <dbReference type="ARBA" id="ARBA00008857"/>
    </source>
</evidence>
<evidence type="ECO:0000313" key="12">
    <source>
        <dbReference type="Proteomes" id="UP000524535"/>
    </source>
</evidence>
<dbReference type="PANTHER" id="PTHR30349">
    <property type="entry name" value="PHAGE INTEGRASE-RELATED"/>
    <property type="match status" value="1"/>
</dbReference>
<dbReference type="InterPro" id="IPR002104">
    <property type="entry name" value="Integrase_catalytic"/>
</dbReference>
<dbReference type="PANTHER" id="PTHR30349:SF41">
    <property type="entry name" value="INTEGRASE_RECOMBINASE PROTEIN MJ0367-RELATED"/>
    <property type="match status" value="1"/>
</dbReference>
<evidence type="ECO:0000259" key="6">
    <source>
        <dbReference type="PROSITE" id="PS51898"/>
    </source>
</evidence>
<dbReference type="GO" id="GO:0015074">
    <property type="term" value="P:DNA integration"/>
    <property type="evidence" value="ECO:0007669"/>
    <property type="project" value="UniProtKB-KW"/>
</dbReference>
<dbReference type="InterPro" id="IPR050090">
    <property type="entry name" value="Tyrosine_recombinase_XerCD"/>
</dbReference>